<dbReference type="EMBL" id="JAJNBZ010000001">
    <property type="protein sequence ID" value="MCE5167911.1"/>
    <property type="molecule type" value="Genomic_DNA"/>
</dbReference>
<dbReference type="InterPro" id="IPR000160">
    <property type="entry name" value="GGDEF_dom"/>
</dbReference>
<evidence type="ECO:0000313" key="4">
    <source>
        <dbReference type="Proteomes" id="UP001199916"/>
    </source>
</evidence>
<dbReference type="Pfam" id="PF00990">
    <property type="entry name" value="GGDEF"/>
    <property type="match status" value="1"/>
</dbReference>
<dbReference type="PROSITE" id="PS50887">
    <property type="entry name" value="GGDEF"/>
    <property type="match status" value="1"/>
</dbReference>
<feature type="domain" description="GGDEF" evidence="2">
    <location>
        <begin position="527"/>
        <end position="656"/>
    </location>
</feature>
<feature type="region of interest" description="Disordered" evidence="1">
    <location>
        <begin position="1"/>
        <end position="24"/>
    </location>
</feature>
<accession>A0ABS8Y959</accession>
<keyword evidence="4" id="KW-1185">Reference proteome</keyword>
<dbReference type="PANTHER" id="PTHR45138:SF9">
    <property type="entry name" value="DIGUANYLATE CYCLASE DGCM-RELATED"/>
    <property type="match status" value="1"/>
</dbReference>
<dbReference type="SUPFAM" id="SSF55073">
    <property type="entry name" value="Nucleotide cyclase"/>
    <property type="match status" value="1"/>
</dbReference>
<dbReference type="RefSeq" id="WP_233695376.1">
    <property type="nucleotide sequence ID" value="NZ_JAJNBZ010000001.1"/>
</dbReference>
<reference evidence="3 4" key="1">
    <citation type="submission" date="2021-11" db="EMBL/GenBank/DDBJ databases">
        <title>Draft genome sequence of Paenibacillus profundus YoMME, a new Gram-positive bacteria with exoelectrogenic properties.</title>
        <authorList>
            <person name="Hubenova Y."/>
            <person name="Hubenova E."/>
            <person name="Manasiev Y."/>
            <person name="Peykov S."/>
            <person name="Mitov M."/>
        </authorList>
    </citation>
    <scope>NUCLEOTIDE SEQUENCE [LARGE SCALE GENOMIC DNA]</scope>
    <source>
        <strain evidence="3 4">YoMME</strain>
    </source>
</reference>
<comment type="caution">
    <text evidence="3">The sequence shown here is derived from an EMBL/GenBank/DDBJ whole genome shotgun (WGS) entry which is preliminary data.</text>
</comment>
<evidence type="ECO:0000313" key="3">
    <source>
        <dbReference type="EMBL" id="MCE5167911.1"/>
    </source>
</evidence>
<dbReference type="InterPro" id="IPR043128">
    <property type="entry name" value="Rev_trsase/Diguanyl_cyclase"/>
</dbReference>
<dbReference type="Gene3D" id="3.30.70.270">
    <property type="match status" value="1"/>
</dbReference>
<dbReference type="InterPro" id="IPR029787">
    <property type="entry name" value="Nucleotide_cyclase"/>
</dbReference>
<evidence type="ECO:0000259" key="2">
    <source>
        <dbReference type="PROSITE" id="PS50887"/>
    </source>
</evidence>
<dbReference type="SMART" id="SM00267">
    <property type="entry name" value="GGDEF"/>
    <property type="match status" value="1"/>
</dbReference>
<dbReference type="Proteomes" id="UP001199916">
    <property type="component" value="Unassembled WGS sequence"/>
</dbReference>
<dbReference type="Gene3D" id="3.30.450.40">
    <property type="match status" value="2"/>
</dbReference>
<dbReference type="NCBIfam" id="TIGR00254">
    <property type="entry name" value="GGDEF"/>
    <property type="match status" value="1"/>
</dbReference>
<organism evidence="3 4">
    <name type="scientific">Paenibacillus profundus</name>
    <dbReference type="NCBI Taxonomy" id="1173085"/>
    <lineage>
        <taxon>Bacteria</taxon>
        <taxon>Bacillati</taxon>
        <taxon>Bacillota</taxon>
        <taxon>Bacilli</taxon>
        <taxon>Bacillales</taxon>
        <taxon>Paenibacillaceae</taxon>
        <taxon>Paenibacillus</taxon>
    </lineage>
</organism>
<dbReference type="InterPro" id="IPR003018">
    <property type="entry name" value="GAF"/>
</dbReference>
<dbReference type="PANTHER" id="PTHR45138">
    <property type="entry name" value="REGULATORY COMPONENTS OF SENSORY TRANSDUCTION SYSTEM"/>
    <property type="match status" value="1"/>
</dbReference>
<protein>
    <submittedName>
        <fullName evidence="3">Sensor domain-containing diguanylate cyclase</fullName>
    </submittedName>
</protein>
<dbReference type="InterPro" id="IPR050469">
    <property type="entry name" value="Diguanylate_Cyclase"/>
</dbReference>
<dbReference type="CDD" id="cd01949">
    <property type="entry name" value="GGDEF"/>
    <property type="match status" value="1"/>
</dbReference>
<dbReference type="Pfam" id="PF13185">
    <property type="entry name" value="GAF_2"/>
    <property type="match status" value="1"/>
</dbReference>
<gene>
    <name evidence="3" type="ORF">LQV63_01090</name>
</gene>
<dbReference type="SMART" id="SM00065">
    <property type="entry name" value="GAF"/>
    <property type="match status" value="1"/>
</dbReference>
<sequence length="658" mass="75849">MTERQLHHQQIESETTVKDSNDPFELDCERRDRHPELDGWLLQRDITVHDFPYIESLLQTAYEDWREDLPTHSLVVQGDIALYDYTGKWIAGDCELQHHDDAREAAECSLREKRTVMYVGTDSSRYAACPLKLRLGQDCFAVAVCRLNKPSVDSPEALLEVWVHTLRAQFYRRFEYMFIEELIYTQRAVERESKRRDVFYHVIRHMHDRIDVDAVLSQIMKSVELLVPEAGIEVYLSQDHSSVNPKVKTLLFKPWSDPIVMEAFMKGELCYRRSDTGERTEVAFALCGKQGSYGVLKISFPMVSPDPSDIQLIQLIVETAGTAFENARLHEQSNEVIQELRFINDLTKRINQSLRLRDVFHDATHELLRVFKAEFCVLLQLNDDKKRFEVVSCNLDEFDGSHFPSDEGLFGYMYSMRDSVIVSDSRDQSPTRMHFFEKLGLHSVIAAPLFGSGEMVGIVVLADKRPQFFTYDNLKLLQMLATHIGLAIANATLHARVKHLANKDQLTGLYARHYLDKQIDRQQKSDFCGSLIIVDIDYFKQINDTYGHQIGDKILNQVSQIIRTSIRETDIAARWGGEEIAIYLPQLNVSQTIRVAERIRSRVANETNPQVTVSCGIAEWNWQDEKISVESLFYRADMALYQAKNSGRNQIRISNSYA</sequence>
<evidence type="ECO:0000256" key="1">
    <source>
        <dbReference type="SAM" id="MobiDB-lite"/>
    </source>
</evidence>
<proteinExistence type="predicted"/>
<dbReference type="InterPro" id="IPR029016">
    <property type="entry name" value="GAF-like_dom_sf"/>
</dbReference>
<dbReference type="SUPFAM" id="SSF55781">
    <property type="entry name" value="GAF domain-like"/>
    <property type="match status" value="2"/>
</dbReference>
<name>A0ABS8Y959_9BACL</name>